<proteinExistence type="predicted"/>
<evidence type="ECO:0000313" key="3">
    <source>
        <dbReference type="Proteomes" id="UP000240010"/>
    </source>
</evidence>
<feature type="coiled-coil region" evidence="1">
    <location>
        <begin position="319"/>
        <end position="346"/>
    </location>
</feature>
<gene>
    <name evidence="2" type="ORF">B0F87_101640</name>
</gene>
<keyword evidence="1" id="KW-0175">Coiled coil</keyword>
<name>A0A2S6HL90_9GAMM</name>
<dbReference type="EMBL" id="PTIZ01000001">
    <property type="protein sequence ID" value="PPK78258.1"/>
    <property type="molecule type" value="Genomic_DNA"/>
</dbReference>
<protein>
    <recommendedName>
        <fullName evidence="4">AAA domain-containing protein</fullName>
    </recommendedName>
</protein>
<dbReference type="AlphaFoldDB" id="A0A2S6HL90"/>
<accession>A0A2S6HL90</accession>
<reference evidence="2 3" key="1">
    <citation type="submission" date="2018-02" db="EMBL/GenBank/DDBJ databases">
        <title>Subsurface microbial communities from deep shales in Ohio and West Virginia, USA.</title>
        <authorList>
            <person name="Wrighton K."/>
        </authorList>
    </citation>
    <scope>NUCLEOTIDE SEQUENCE [LARGE SCALE GENOMIC DNA]</scope>
    <source>
        <strain evidence="2 3">OWC-DMM</strain>
    </source>
</reference>
<evidence type="ECO:0000313" key="2">
    <source>
        <dbReference type="EMBL" id="PPK78258.1"/>
    </source>
</evidence>
<dbReference type="Proteomes" id="UP000240010">
    <property type="component" value="Unassembled WGS sequence"/>
</dbReference>
<evidence type="ECO:0000256" key="1">
    <source>
        <dbReference type="SAM" id="Coils"/>
    </source>
</evidence>
<evidence type="ECO:0008006" key="4">
    <source>
        <dbReference type="Google" id="ProtNLM"/>
    </source>
</evidence>
<comment type="caution">
    <text evidence="2">The sequence shown here is derived from an EMBL/GenBank/DDBJ whole genome shotgun (WGS) entry which is preliminary data.</text>
</comment>
<organism evidence="2 3">
    <name type="scientific">Methylobacter tundripaludum</name>
    <dbReference type="NCBI Taxonomy" id="173365"/>
    <lineage>
        <taxon>Bacteria</taxon>
        <taxon>Pseudomonadati</taxon>
        <taxon>Pseudomonadota</taxon>
        <taxon>Gammaproteobacteria</taxon>
        <taxon>Methylococcales</taxon>
        <taxon>Methylococcaceae</taxon>
        <taxon>Methylobacter</taxon>
    </lineage>
</organism>
<sequence length="578" mass="65902">MPNLVFKRLTIASDTLKSANQYNFKPRFNLITGNDNSIGKSTLAKLLFWTLGGDPSLDFTWQSFDVRALVDFSIGNAAYQVGRYGNTMFLRRPDGDWERFQKITGEYSEVFAEITKFSALLPNRKETTTLESPPPAYYFLPFYVDQQRSWSQTWNSFPNLAQYARWQKTIIQYHTGYLRPEFFSIEEKIAQSTLEKKNAESEVKKIETAIEVVKAYIPTNEKTVALTNSEFDELSAEVCIEISKLQATQEELFRMIAEIQTERIYLQGQLDLAKLASAELEKDYTFSVECVAGETLICPLCGTIHDNSSPNRASILADKDEADNQVETLSAKISRLDKKYIQSQERLTTTRSEIGVINSKYKQDETSSEGEAESKSEMHSFLDGLASRSVQKHVQRTMETKTALIRNINRTNRALRDDQKKLLPKEEREEMDAAFKENLAKYINDLKAQGVNLSPIESSLDYKKLYGSGGAAESTRGILAYYMAVLHQIHTAKNEVFSAVIIDTPNQQEQADFNYEKILQFLMNTIPSDAQLILCAMNRKEIGAYKQSAYVIALDDDKILSRTKYNEFRTMLNFDDSI</sequence>
<dbReference type="RefSeq" id="WP_104427594.1">
    <property type="nucleotide sequence ID" value="NZ_PTIZ01000001.1"/>
</dbReference>